<sequence length="22" mass="2353">MSQSLREAATAYAVAGWQVLPC</sequence>
<dbReference type="AlphaFoldDB" id="W1VT23"/>
<feature type="non-terminal residue" evidence="1">
    <location>
        <position position="22"/>
    </location>
</feature>
<gene>
    <name evidence="1" type="ORF">Q605_AUC00092G0006</name>
</gene>
<dbReference type="Proteomes" id="UP000018852">
    <property type="component" value="Unassembled WGS sequence"/>
</dbReference>
<reference evidence="1 2" key="1">
    <citation type="submission" date="2013-12" db="EMBL/GenBank/DDBJ databases">
        <title>A Varibaculum cambriense genome reconstructed from a premature infant gut community with otherwise low bacterial novelty that shifts toward anaerobic metabolism during the third week of life.</title>
        <authorList>
            <person name="Brown C.T."/>
            <person name="Sharon I."/>
            <person name="Thomas B.C."/>
            <person name="Castelle C.J."/>
            <person name="Morowitz M.J."/>
            <person name="Banfield J.F."/>
        </authorList>
    </citation>
    <scope>NUCLEOTIDE SEQUENCE [LARGE SCALE GENOMIC DNA]</scope>
    <source>
        <strain evidence="2">DORA_12</strain>
    </source>
</reference>
<evidence type="ECO:0000313" key="2">
    <source>
        <dbReference type="Proteomes" id="UP000018852"/>
    </source>
</evidence>
<protein>
    <submittedName>
        <fullName evidence="1">Uncharacterized protein</fullName>
    </submittedName>
</protein>
<proteinExistence type="predicted"/>
<organism evidence="1 2">
    <name type="scientific">Actinomyces urogenitalis DORA_12</name>
    <dbReference type="NCBI Taxonomy" id="1403939"/>
    <lineage>
        <taxon>Bacteria</taxon>
        <taxon>Bacillati</taxon>
        <taxon>Actinomycetota</taxon>
        <taxon>Actinomycetes</taxon>
        <taxon>Actinomycetales</taxon>
        <taxon>Actinomycetaceae</taxon>
        <taxon>Actinomyces</taxon>
    </lineage>
</organism>
<evidence type="ECO:0000313" key="1">
    <source>
        <dbReference type="EMBL" id="ETJ07264.1"/>
    </source>
</evidence>
<name>W1VT23_9ACTO</name>
<accession>W1VT23</accession>
<comment type="caution">
    <text evidence="1">The sequence shown here is derived from an EMBL/GenBank/DDBJ whole genome shotgun (WGS) entry which is preliminary data.</text>
</comment>
<dbReference type="EMBL" id="AZLV01000092">
    <property type="protein sequence ID" value="ETJ07264.1"/>
    <property type="molecule type" value="Genomic_DNA"/>
</dbReference>